<dbReference type="RefSeq" id="WP_146055896.1">
    <property type="nucleotide sequence ID" value="NZ_PQFZ01000005.1"/>
</dbReference>
<organism evidence="1 2">
    <name type="scientific">Bosea psychrotolerans</name>
    <dbReference type="NCBI Taxonomy" id="1871628"/>
    <lineage>
        <taxon>Bacteria</taxon>
        <taxon>Pseudomonadati</taxon>
        <taxon>Pseudomonadota</taxon>
        <taxon>Alphaproteobacteria</taxon>
        <taxon>Hyphomicrobiales</taxon>
        <taxon>Boseaceae</taxon>
        <taxon>Bosea</taxon>
    </lineage>
</organism>
<accession>A0A2S4MCT5</accession>
<sequence>MDEVDELRSRLSHDDRLPAVPRSGKRMEWRYKAYDDLLQRLGHSDGMAEVIEVARRDFIDGAYASGDPRGYLIERARAQKIVVHELDTEKLPARAAVLYVVGAYQQLDGFLKDLIREIDQVCHRTSRERSDKEAPIDWALDVLPGGKLRNTRRIWQERYLVLEYYRVVRNAFTHKVKLSSVEAALCKAREWSPIYKADFGLDVPNAPDRLTIDDFLLFTRVIKYVATDLCRIGRPTRAEIEAHAIREIASGRKLRALDWHTIGRGKAGAKILDFYQQEFHFDLNSELNLLDDIINNKFKSIERC</sequence>
<keyword evidence="2" id="KW-1185">Reference proteome</keyword>
<reference evidence="1 2" key="1">
    <citation type="submission" date="2018-01" db="EMBL/GenBank/DDBJ databases">
        <title>Genomic Encyclopedia of Type Strains, Phase III (KMG-III): the genomes of soil and plant-associated and newly described type strains.</title>
        <authorList>
            <person name="Whitman W."/>
        </authorList>
    </citation>
    <scope>NUCLEOTIDE SEQUENCE [LARGE SCALE GENOMIC DNA]</scope>
    <source>
        <strain evidence="1 2">1131</strain>
    </source>
</reference>
<comment type="caution">
    <text evidence="1">The sequence shown here is derived from an EMBL/GenBank/DDBJ whole genome shotgun (WGS) entry which is preliminary data.</text>
</comment>
<gene>
    <name evidence="1" type="ORF">CYD53_105233</name>
</gene>
<protein>
    <submittedName>
        <fullName evidence="1">Uncharacterized protein</fullName>
    </submittedName>
</protein>
<proteinExistence type="predicted"/>
<dbReference type="AlphaFoldDB" id="A0A2S4MCT5"/>
<evidence type="ECO:0000313" key="2">
    <source>
        <dbReference type="Proteomes" id="UP000236919"/>
    </source>
</evidence>
<evidence type="ECO:0000313" key="1">
    <source>
        <dbReference type="EMBL" id="POR52568.1"/>
    </source>
</evidence>
<dbReference type="EMBL" id="PQFZ01000005">
    <property type="protein sequence ID" value="POR52568.1"/>
    <property type="molecule type" value="Genomic_DNA"/>
</dbReference>
<dbReference type="OrthoDB" id="8482119at2"/>
<name>A0A2S4MCT5_9HYPH</name>
<dbReference type="Proteomes" id="UP000236919">
    <property type="component" value="Unassembled WGS sequence"/>
</dbReference>